<gene>
    <name evidence="15" type="ORF">ACEWY4_013100</name>
</gene>
<keyword evidence="7 12" id="KW-0067">ATP-binding</keyword>
<evidence type="ECO:0000256" key="7">
    <source>
        <dbReference type="ARBA" id="ARBA00022840"/>
    </source>
</evidence>
<dbReference type="PANTHER" id="PTHR24054">
    <property type="entry name" value="CASEIN KINASE II SUBUNIT ALPHA"/>
    <property type="match status" value="1"/>
</dbReference>
<dbReference type="SMART" id="SM00353">
    <property type="entry name" value="HLH"/>
    <property type="match status" value="1"/>
</dbReference>
<evidence type="ECO:0000256" key="12">
    <source>
        <dbReference type="PROSITE-ProRule" id="PRU10141"/>
    </source>
</evidence>
<keyword evidence="3" id="KW-0723">Serine/threonine-protein kinase</keyword>
<dbReference type="Gene3D" id="1.10.510.10">
    <property type="entry name" value="Transferase(Phosphotransferase) domain 1"/>
    <property type="match status" value="1"/>
</dbReference>
<dbReference type="GO" id="GO:0005524">
    <property type="term" value="F:ATP binding"/>
    <property type="evidence" value="ECO:0007669"/>
    <property type="project" value="UniProtKB-UniRule"/>
</dbReference>
<keyword evidence="8" id="KW-0805">Transcription regulation</keyword>
<evidence type="ECO:0000256" key="6">
    <source>
        <dbReference type="ARBA" id="ARBA00022777"/>
    </source>
</evidence>
<dbReference type="PROSITE" id="PS00107">
    <property type="entry name" value="PROTEIN_KINASE_ATP"/>
    <property type="match status" value="1"/>
</dbReference>
<dbReference type="EC" id="2.7.11.1" evidence="2"/>
<dbReference type="SUPFAM" id="SSF47459">
    <property type="entry name" value="HLH, helix-loop-helix DNA-binding domain"/>
    <property type="match status" value="1"/>
</dbReference>
<dbReference type="InterPro" id="IPR011598">
    <property type="entry name" value="bHLH_dom"/>
</dbReference>
<dbReference type="Pfam" id="PF00069">
    <property type="entry name" value="Pkinase"/>
    <property type="match status" value="1"/>
</dbReference>
<reference evidence="15 16" key="1">
    <citation type="submission" date="2024-09" db="EMBL/GenBank/DDBJ databases">
        <title>A chromosome-level genome assembly of Gray's grenadier anchovy, Coilia grayii.</title>
        <authorList>
            <person name="Fu Z."/>
        </authorList>
    </citation>
    <scope>NUCLEOTIDE SEQUENCE [LARGE SCALE GENOMIC DNA]</scope>
    <source>
        <strain evidence="15">G4</strain>
        <tissue evidence="15">Muscle</tissue>
    </source>
</reference>
<protein>
    <recommendedName>
        <fullName evidence="2">non-specific serine/threonine protein kinase</fullName>
        <ecNumber evidence="2">2.7.11.1</ecNumber>
    </recommendedName>
</protein>
<feature type="domain" description="BHLH" evidence="14">
    <location>
        <begin position="52"/>
        <end position="104"/>
    </location>
</feature>
<keyword evidence="5 12" id="KW-0547">Nucleotide-binding</keyword>
<keyword evidence="9" id="KW-0238">DNA-binding</keyword>
<evidence type="ECO:0000256" key="9">
    <source>
        <dbReference type="ARBA" id="ARBA00023125"/>
    </source>
</evidence>
<evidence type="ECO:0000256" key="4">
    <source>
        <dbReference type="ARBA" id="ARBA00022679"/>
    </source>
</evidence>
<evidence type="ECO:0000259" key="14">
    <source>
        <dbReference type="PROSITE" id="PS50888"/>
    </source>
</evidence>
<evidence type="ECO:0000259" key="13">
    <source>
        <dbReference type="PROSITE" id="PS50011"/>
    </source>
</evidence>
<evidence type="ECO:0000256" key="1">
    <source>
        <dbReference type="ARBA" id="ARBA00004123"/>
    </source>
</evidence>
<dbReference type="InterPro" id="IPR000719">
    <property type="entry name" value="Prot_kinase_dom"/>
</dbReference>
<keyword evidence="16" id="KW-1185">Reference proteome</keyword>
<dbReference type="GO" id="GO:0005634">
    <property type="term" value="C:nucleus"/>
    <property type="evidence" value="ECO:0007669"/>
    <property type="project" value="UniProtKB-SubCell"/>
</dbReference>
<keyword evidence="4" id="KW-0808">Transferase</keyword>
<dbReference type="EMBL" id="JBHFQA010000011">
    <property type="protein sequence ID" value="KAL2090837.1"/>
    <property type="molecule type" value="Genomic_DNA"/>
</dbReference>
<dbReference type="SMART" id="SM00220">
    <property type="entry name" value="S_TKc"/>
    <property type="match status" value="1"/>
</dbReference>
<keyword evidence="6" id="KW-0418">Kinase</keyword>
<keyword evidence="11" id="KW-0539">Nucleus</keyword>
<dbReference type="InterPro" id="IPR036638">
    <property type="entry name" value="HLH_DNA-bd_sf"/>
</dbReference>
<comment type="caution">
    <text evidence="15">The sequence shown here is derived from an EMBL/GenBank/DDBJ whole genome shotgun (WGS) entry which is preliminary data.</text>
</comment>
<evidence type="ECO:0000256" key="11">
    <source>
        <dbReference type="ARBA" id="ARBA00023242"/>
    </source>
</evidence>
<proteinExistence type="predicted"/>
<comment type="subcellular location">
    <subcellularLocation>
        <location evidence="1">Nucleus</location>
    </subcellularLocation>
</comment>
<dbReference type="GO" id="GO:0004674">
    <property type="term" value="F:protein serine/threonine kinase activity"/>
    <property type="evidence" value="ECO:0007669"/>
    <property type="project" value="UniProtKB-KW"/>
</dbReference>
<keyword evidence="10" id="KW-0804">Transcription</keyword>
<dbReference type="FunFam" id="3.30.200.20:FF:000088">
    <property type="entry name" value="Casein kinase II subunit alpha"/>
    <property type="match status" value="1"/>
</dbReference>
<evidence type="ECO:0000313" key="15">
    <source>
        <dbReference type="EMBL" id="KAL2090837.1"/>
    </source>
</evidence>
<evidence type="ECO:0000256" key="5">
    <source>
        <dbReference type="ARBA" id="ARBA00022741"/>
    </source>
</evidence>
<name>A0ABD1JVE6_9TELE</name>
<dbReference type="FunFam" id="1.10.510.10:FF:000059">
    <property type="entry name" value="Casein kinase II subunit alpha"/>
    <property type="match status" value="1"/>
</dbReference>
<dbReference type="PROSITE" id="PS50888">
    <property type="entry name" value="BHLH"/>
    <property type="match status" value="1"/>
</dbReference>
<dbReference type="Gene3D" id="3.30.200.20">
    <property type="entry name" value="Phosphorylase Kinase, domain 1"/>
    <property type="match status" value="1"/>
</dbReference>
<feature type="domain" description="Protein kinase" evidence="13">
    <location>
        <begin position="247"/>
        <end position="532"/>
    </location>
</feature>
<evidence type="ECO:0000256" key="3">
    <source>
        <dbReference type="ARBA" id="ARBA00022527"/>
    </source>
</evidence>
<dbReference type="CDD" id="cd14132">
    <property type="entry name" value="STKc_CK2_alpha"/>
    <property type="match status" value="1"/>
</dbReference>
<dbReference type="InterPro" id="IPR017441">
    <property type="entry name" value="Protein_kinase_ATP_BS"/>
</dbReference>
<dbReference type="GO" id="GO:0003677">
    <property type="term" value="F:DNA binding"/>
    <property type="evidence" value="ECO:0007669"/>
    <property type="project" value="UniProtKB-KW"/>
</dbReference>
<dbReference type="InterPro" id="IPR008271">
    <property type="entry name" value="Ser/Thr_kinase_AS"/>
</dbReference>
<dbReference type="Gene3D" id="4.10.280.10">
    <property type="entry name" value="Helix-loop-helix DNA-binding domain"/>
    <property type="match status" value="1"/>
</dbReference>
<dbReference type="SUPFAM" id="SSF56112">
    <property type="entry name" value="Protein kinase-like (PK-like)"/>
    <property type="match status" value="1"/>
</dbReference>
<dbReference type="InterPro" id="IPR011009">
    <property type="entry name" value="Kinase-like_dom_sf"/>
</dbReference>
<organism evidence="15 16">
    <name type="scientific">Coilia grayii</name>
    <name type="common">Gray's grenadier anchovy</name>
    <dbReference type="NCBI Taxonomy" id="363190"/>
    <lineage>
        <taxon>Eukaryota</taxon>
        <taxon>Metazoa</taxon>
        <taxon>Chordata</taxon>
        <taxon>Craniata</taxon>
        <taxon>Vertebrata</taxon>
        <taxon>Euteleostomi</taxon>
        <taxon>Actinopterygii</taxon>
        <taxon>Neopterygii</taxon>
        <taxon>Teleostei</taxon>
        <taxon>Clupei</taxon>
        <taxon>Clupeiformes</taxon>
        <taxon>Clupeoidei</taxon>
        <taxon>Engraulidae</taxon>
        <taxon>Coilinae</taxon>
        <taxon>Coilia</taxon>
    </lineage>
</organism>
<evidence type="ECO:0000256" key="8">
    <source>
        <dbReference type="ARBA" id="ARBA00023015"/>
    </source>
</evidence>
<dbReference type="AlphaFoldDB" id="A0ABD1JVE6"/>
<sequence length="600" mass="68196">MLRTLASQYSYTDLSLMSEDEENHSGSDSSSEQIYGCCNGADKKRGGIVVVRQRNSANARERERTQNVNTAFTALRTLIPTEPVDRKLSKIETLRLASSYISHLANVLITENGHLEGQPCLSAPVVEGKQPRTICTFCLRNQRKGIKDGKDCQKLHCKTRVSHRHSSEVPQLPHLWPPALIHNPAPPLVQSYPAAAEPPPPHLAKLSDMSGPVPSRARVYTEVNTHRPREYWDYESHVVEWGNQDDFQLVRKLGRGKYSEVFEAINITNNEKVVVKILKPVKKKKIKREIKILENLRGGPNIISLIDIVKDPVSRTPALVFEHVNNTDFKQLYQTLTDYDIRFYMYEILKALDYCHSMGIMHRDVKPHNVMIDHEHRKLRLIDWGLAEFYHPGQEYNVRVASRYFKGPELLVDYQMYDYSLDMWSLGCMLASMIFRKEPFFHGHDNYDQLVRIAKVLGTEDLYDYIDKYNIELEPRFNDILGRHSRKRWERFVHSENQHLVSTEALDFLDKLLRYDHQARLTAREAMEHPYFYPIVKDQSRMAGSTNVPAANTTVSAASMITGIAALPASTALGPLAGSPVLAAANSLSTPVPAAAGAPQ</sequence>
<dbReference type="PANTHER" id="PTHR24054:SF16">
    <property type="entry name" value="CASEIN KINASE II SUBUNIT ALPHA-RELATED"/>
    <property type="match status" value="1"/>
</dbReference>
<accession>A0ABD1JVE6</accession>
<evidence type="ECO:0000313" key="16">
    <source>
        <dbReference type="Proteomes" id="UP001591681"/>
    </source>
</evidence>
<dbReference type="InterPro" id="IPR045216">
    <property type="entry name" value="CK2_alpha"/>
</dbReference>
<evidence type="ECO:0000256" key="10">
    <source>
        <dbReference type="ARBA" id="ARBA00023163"/>
    </source>
</evidence>
<evidence type="ECO:0000256" key="2">
    <source>
        <dbReference type="ARBA" id="ARBA00012513"/>
    </source>
</evidence>
<dbReference type="PROSITE" id="PS50011">
    <property type="entry name" value="PROTEIN_KINASE_DOM"/>
    <property type="match status" value="1"/>
</dbReference>
<feature type="binding site" evidence="12">
    <location>
        <position position="276"/>
    </location>
    <ligand>
        <name>ATP</name>
        <dbReference type="ChEBI" id="CHEBI:30616"/>
    </ligand>
</feature>
<dbReference type="Proteomes" id="UP001591681">
    <property type="component" value="Unassembled WGS sequence"/>
</dbReference>
<dbReference type="FunFam" id="4.10.280.10:FF:000010">
    <property type="entry name" value="Scleraxis bHLH transcription factor"/>
    <property type="match status" value="1"/>
</dbReference>
<dbReference type="PROSITE" id="PS00108">
    <property type="entry name" value="PROTEIN_KINASE_ST"/>
    <property type="match status" value="1"/>
</dbReference>
<dbReference type="Pfam" id="PF00010">
    <property type="entry name" value="HLH"/>
    <property type="match status" value="1"/>
</dbReference>